<dbReference type="InterPro" id="IPR013785">
    <property type="entry name" value="Aldolase_TIM"/>
</dbReference>
<evidence type="ECO:0000313" key="7">
    <source>
        <dbReference type="EMBL" id="AEF86509.1"/>
    </source>
</evidence>
<keyword evidence="8" id="KW-1185">Reference proteome</keyword>
<dbReference type="STRING" id="545694.TREPR_0636"/>
<dbReference type="EMBL" id="CP001843">
    <property type="protein sequence ID" value="AEF86509.1"/>
    <property type="molecule type" value="Genomic_DNA"/>
</dbReference>
<reference evidence="7 8" key="2">
    <citation type="journal article" date="2011" name="ISME J.">
        <title>RNA-seq reveals cooperative metabolic interactions between two termite-gut spirochete species in co-culture.</title>
        <authorList>
            <person name="Rosenthal A.Z."/>
            <person name="Matson E.G."/>
            <person name="Eldar A."/>
            <person name="Leadbetter J.R."/>
        </authorList>
    </citation>
    <scope>NUCLEOTIDE SEQUENCE [LARGE SCALE GENOMIC DNA]</scope>
    <source>
        <strain evidence="8">ATCC BAA-887 / DSM 12427 / ZAS-2</strain>
    </source>
</reference>
<dbReference type="Gene3D" id="3.20.20.70">
    <property type="entry name" value="Aldolase class I"/>
    <property type="match status" value="1"/>
</dbReference>
<protein>
    <submittedName>
        <fullName evidence="7">Putative Fe-S oxidoreductase</fullName>
    </submittedName>
</protein>
<evidence type="ECO:0000313" key="8">
    <source>
        <dbReference type="Proteomes" id="UP000009223"/>
    </source>
</evidence>
<dbReference type="RefSeq" id="WP_015709391.1">
    <property type="nucleotide sequence ID" value="NC_015578.1"/>
</dbReference>
<evidence type="ECO:0000256" key="1">
    <source>
        <dbReference type="ARBA" id="ARBA00001966"/>
    </source>
</evidence>
<dbReference type="AlphaFoldDB" id="F5YKK9"/>
<gene>
    <name evidence="7" type="ordered locus">TREPR_0636</name>
</gene>
<dbReference type="eggNOG" id="COG0535">
    <property type="taxonomic scope" value="Bacteria"/>
</dbReference>
<dbReference type="PANTHER" id="PTHR11228">
    <property type="entry name" value="RADICAL SAM DOMAIN PROTEIN"/>
    <property type="match status" value="1"/>
</dbReference>
<proteinExistence type="predicted"/>
<feature type="domain" description="Radical SAM core" evidence="6">
    <location>
        <begin position="14"/>
        <end position="246"/>
    </location>
</feature>
<dbReference type="InterPro" id="IPR007197">
    <property type="entry name" value="rSAM"/>
</dbReference>
<keyword evidence="4" id="KW-0408">Iron</keyword>
<comment type="cofactor">
    <cofactor evidence="1">
        <name>[4Fe-4S] cluster</name>
        <dbReference type="ChEBI" id="CHEBI:49883"/>
    </cofactor>
</comment>
<reference evidence="8" key="1">
    <citation type="submission" date="2009-12" db="EMBL/GenBank/DDBJ databases">
        <title>Complete sequence of Treponema primitia strain ZAS-2.</title>
        <authorList>
            <person name="Tetu S.G."/>
            <person name="Matson E."/>
            <person name="Ren Q."/>
            <person name="Seshadri R."/>
            <person name="Elbourne L."/>
            <person name="Hassan K.A."/>
            <person name="Durkin A."/>
            <person name="Radune D."/>
            <person name="Mohamoud Y."/>
            <person name="Shay R."/>
            <person name="Jin S."/>
            <person name="Zhang X."/>
            <person name="Lucey K."/>
            <person name="Ballor N.R."/>
            <person name="Ottesen E."/>
            <person name="Rosenthal R."/>
            <person name="Allen A."/>
            <person name="Leadbetter J.R."/>
            <person name="Paulsen I.T."/>
        </authorList>
    </citation>
    <scope>NUCLEOTIDE SEQUENCE [LARGE SCALE GENOMIC DNA]</scope>
    <source>
        <strain evidence="8">ATCC BAA-887 / DSM 12427 / ZAS-2</strain>
    </source>
</reference>
<accession>F5YKK9</accession>
<name>F5YKK9_TREPZ</name>
<dbReference type="CDD" id="cd01335">
    <property type="entry name" value="Radical_SAM"/>
    <property type="match status" value="1"/>
</dbReference>
<dbReference type="KEGG" id="tpi:TREPR_0636"/>
<dbReference type="GO" id="GO:0051536">
    <property type="term" value="F:iron-sulfur cluster binding"/>
    <property type="evidence" value="ECO:0007669"/>
    <property type="project" value="UniProtKB-KW"/>
</dbReference>
<sequence length="410" mass="46780">MEAERTKSSFNSFNSKRKLESVFLFTTGKCNAKCAMCFYANDMAEKKQDLNFEEIKKLSETAGDFNRLWLSGGEPTLREDLPEIIEMFYKNNHIKDINFPTNGTQPDRVIEWLKRIRKNCPDVNIAISISLDGFQETHDRQRGLTSFYKAVETVKKIDDNFGNDGKIIRNLATVITKYNVQEVEDLLLWVYGRFNASTHTIEAARGVTREDGVKVLTEKSLRKIQDDIAPYYIAYADRVAEGVKGKFAKWVTRYFYVGLMRTMYNIRASNLEKPTPWNMDCTAGETTLVLDYDGRFRGCELRPPIGTVQEYGCDVQKIMHSDAMKNEIAALGHGHKANCWCTHGCWIMSSITFSPGKMISKLMSANKEVKKLYHPLAINEAIMSDLEKKYNLDMDKLAQLGIVEAQRGIA</sequence>
<dbReference type="PROSITE" id="PS51918">
    <property type="entry name" value="RADICAL_SAM"/>
    <property type="match status" value="1"/>
</dbReference>
<dbReference type="SFLD" id="SFLDG01067">
    <property type="entry name" value="SPASM/twitch_domain_containing"/>
    <property type="match status" value="1"/>
</dbReference>
<dbReference type="PANTHER" id="PTHR11228:SF7">
    <property type="entry name" value="PQQA PEPTIDE CYCLASE"/>
    <property type="match status" value="1"/>
</dbReference>
<dbReference type="Pfam" id="PF04055">
    <property type="entry name" value="Radical_SAM"/>
    <property type="match status" value="1"/>
</dbReference>
<dbReference type="GO" id="GO:0003824">
    <property type="term" value="F:catalytic activity"/>
    <property type="evidence" value="ECO:0007669"/>
    <property type="project" value="InterPro"/>
</dbReference>
<dbReference type="HOGENOM" id="CLU_009273_4_5_12"/>
<evidence type="ECO:0000256" key="5">
    <source>
        <dbReference type="ARBA" id="ARBA00023014"/>
    </source>
</evidence>
<keyword evidence="5" id="KW-0411">Iron-sulfur</keyword>
<dbReference type="SFLD" id="SFLDS00029">
    <property type="entry name" value="Radical_SAM"/>
    <property type="match status" value="1"/>
</dbReference>
<dbReference type="InterPro" id="IPR050377">
    <property type="entry name" value="Radical_SAM_PqqE_MftC-like"/>
</dbReference>
<dbReference type="InterPro" id="IPR058240">
    <property type="entry name" value="rSAM_sf"/>
</dbReference>
<dbReference type="Proteomes" id="UP000009223">
    <property type="component" value="Chromosome"/>
</dbReference>
<evidence type="ECO:0000259" key="6">
    <source>
        <dbReference type="PROSITE" id="PS51918"/>
    </source>
</evidence>
<dbReference type="OrthoDB" id="9808591at2"/>
<dbReference type="SUPFAM" id="SSF102114">
    <property type="entry name" value="Radical SAM enzymes"/>
    <property type="match status" value="1"/>
</dbReference>
<evidence type="ECO:0000256" key="3">
    <source>
        <dbReference type="ARBA" id="ARBA00022723"/>
    </source>
</evidence>
<keyword evidence="3" id="KW-0479">Metal-binding</keyword>
<keyword evidence="2" id="KW-0949">S-adenosyl-L-methionine</keyword>
<organism evidence="7 8">
    <name type="scientific">Treponema primitia (strain ATCC BAA-887 / DSM 12427 / ZAS-2)</name>
    <dbReference type="NCBI Taxonomy" id="545694"/>
    <lineage>
        <taxon>Bacteria</taxon>
        <taxon>Pseudomonadati</taxon>
        <taxon>Spirochaetota</taxon>
        <taxon>Spirochaetia</taxon>
        <taxon>Spirochaetales</taxon>
        <taxon>Treponemataceae</taxon>
        <taxon>Treponema</taxon>
    </lineage>
</organism>
<evidence type="ECO:0000256" key="4">
    <source>
        <dbReference type="ARBA" id="ARBA00023004"/>
    </source>
</evidence>
<evidence type="ECO:0000256" key="2">
    <source>
        <dbReference type="ARBA" id="ARBA00022691"/>
    </source>
</evidence>
<dbReference type="GO" id="GO:0046872">
    <property type="term" value="F:metal ion binding"/>
    <property type="evidence" value="ECO:0007669"/>
    <property type="project" value="UniProtKB-KW"/>
</dbReference>